<evidence type="ECO:0000256" key="3">
    <source>
        <dbReference type="ARBA" id="ARBA00008726"/>
    </source>
</evidence>
<dbReference type="SUPFAM" id="SSF54236">
    <property type="entry name" value="Ubiquitin-like"/>
    <property type="match status" value="1"/>
</dbReference>
<dbReference type="GO" id="GO:0005634">
    <property type="term" value="C:nucleus"/>
    <property type="evidence" value="ECO:0007669"/>
    <property type="project" value="UniProtKB-SubCell"/>
</dbReference>
<evidence type="ECO:0000313" key="13">
    <source>
        <dbReference type="EMBL" id="RLU16062.1"/>
    </source>
</evidence>
<comment type="subcellular location">
    <subcellularLocation>
        <location evidence="2">Cytoplasm</location>
    </subcellularLocation>
    <subcellularLocation>
        <location evidence="1">Nucleus</location>
    </subcellularLocation>
</comment>
<dbReference type="GO" id="GO:0005737">
    <property type="term" value="C:cytoplasm"/>
    <property type="evidence" value="ECO:0007669"/>
    <property type="project" value="UniProtKB-SubCell"/>
</dbReference>
<dbReference type="Pfam" id="PF22782">
    <property type="entry name" value="SDE2"/>
    <property type="match status" value="1"/>
</dbReference>
<dbReference type="OrthoDB" id="547031at2759"/>
<keyword evidence="15" id="KW-1185">Reference proteome</keyword>
<evidence type="ECO:0000256" key="1">
    <source>
        <dbReference type="ARBA" id="ARBA00004123"/>
    </source>
</evidence>
<keyword evidence="6" id="KW-0508">mRNA splicing</keyword>
<dbReference type="Proteomes" id="UP000279307">
    <property type="component" value="Chromosome 12"/>
</dbReference>
<evidence type="ECO:0000313" key="16">
    <source>
        <dbReference type="Proteomes" id="UP000279307"/>
    </source>
</evidence>
<dbReference type="EMBL" id="KK107185">
    <property type="protein sequence ID" value="EZA55839.1"/>
    <property type="molecule type" value="Genomic_DNA"/>
</dbReference>
<evidence type="ECO:0000256" key="2">
    <source>
        <dbReference type="ARBA" id="ARBA00004496"/>
    </source>
</evidence>
<dbReference type="InterPro" id="IPR000626">
    <property type="entry name" value="Ubiquitin-like_dom"/>
</dbReference>
<dbReference type="PANTHER" id="PTHR12786">
    <property type="entry name" value="SPLICING FACTOR SF3A-RELATED"/>
    <property type="match status" value="1"/>
</dbReference>
<reference evidence="12 15" key="1">
    <citation type="journal article" date="2014" name="Curr. Biol.">
        <title>The genome of the clonal raider ant Cerapachys biroi.</title>
        <authorList>
            <person name="Oxley P.R."/>
            <person name="Ji L."/>
            <person name="Fetter-Pruneda I."/>
            <person name="McKenzie S.K."/>
            <person name="Li C."/>
            <person name="Hu H."/>
            <person name="Zhang G."/>
            <person name="Kronauer D.J."/>
        </authorList>
    </citation>
    <scope>NUCLEOTIDE SEQUENCE [LARGE SCALE GENOMIC DNA]</scope>
</reference>
<dbReference type="CDD" id="cd17039">
    <property type="entry name" value="Ubl_ubiquitin_like"/>
    <property type="match status" value="1"/>
</dbReference>
<dbReference type="EMBL" id="QOIP01000012">
    <property type="protein sequence ID" value="RLU16062.1"/>
    <property type="molecule type" value="Genomic_DNA"/>
</dbReference>
<organism evidence="12 15">
    <name type="scientific">Ooceraea biroi</name>
    <name type="common">Clonal raider ant</name>
    <name type="synonym">Cerapachys biroi</name>
    <dbReference type="NCBI Taxonomy" id="2015173"/>
    <lineage>
        <taxon>Eukaryota</taxon>
        <taxon>Metazoa</taxon>
        <taxon>Ecdysozoa</taxon>
        <taxon>Arthropoda</taxon>
        <taxon>Hexapoda</taxon>
        <taxon>Insecta</taxon>
        <taxon>Pterygota</taxon>
        <taxon>Neoptera</taxon>
        <taxon>Endopterygota</taxon>
        <taxon>Hymenoptera</taxon>
        <taxon>Apocrita</taxon>
        <taxon>Aculeata</taxon>
        <taxon>Formicoidea</taxon>
        <taxon>Formicidae</taxon>
        <taxon>Dorylinae</taxon>
        <taxon>Ooceraea</taxon>
    </lineage>
</organism>
<dbReference type="InterPro" id="IPR029071">
    <property type="entry name" value="Ubiquitin-like_domsf"/>
</dbReference>
<evidence type="ECO:0000313" key="12">
    <source>
        <dbReference type="EMBL" id="EZA55839.1"/>
    </source>
</evidence>
<name>A0A026WL59_OOCBI</name>
<keyword evidence="9" id="KW-0175">Coiled coil</keyword>
<evidence type="ECO:0000313" key="15">
    <source>
        <dbReference type="Proteomes" id="UP000053097"/>
    </source>
</evidence>
<feature type="compositionally biased region" description="Basic and acidic residues" evidence="10">
    <location>
        <begin position="237"/>
        <end position="255"/>
    </location>
</feature>
<feature type="compositionally biased region" description="Acidic residues" evidence="10">
    <location>
        <begin position="195"/>
        <end position="210"/>
    </location>
</feature>
<reference evidence="13 16" key="2">
    <citation type="journal article" date="2018" name="Genome Res.">
        <title>The genomic architecture and molecular evolution of ant odorant receptors.</title>
        <authorList>
            <person name="McKenzie S.K."/>
            <person name="Kronauer D.J.C."/>
        </authorList>
    </citation>
    <scope>NUCLEOTIDE SEQUENCE [LARGE SCALE GENOMIC DNA]</scope>
    <source>
        <strain evidence="13">Clonal line C1</strain>
    </source>
</reference>
<dbReference type="InterPro" id="IPR051421">
    <property type="entry name" value="RNA_Proc_DNA_Dmg_Regulator"/>
</dbReference>
<dbReference type="Proteomes" id="UP000053097">
    <property type="component" value="Unassembled WGS sequence"/>
</dbReference>
<dbReference type="GO" id="GO:0006397">
    <property type="term" value="P:mRNA processing"/>
    <property type="evidence" value="ECO:0007669"/>
    <property type="project" value="UniProtKB-KW"/>
</dbReference>
<dbReference type="InterPro" id="IPR053822">
    <property type="entry name" value="SDE2-like_dom"/>
</dbReference>
<evidence type="ECO:0000256" key="8">
    <source>
        <dbReference type="ARBA" id="ARBA00023306"/>
    </source>
</evidence>
<dbReference type="PROSITE" id="PS50053">
    <property type="entry name" value="UBIQUITIN_2"/>
    <property type="match status" value="1"/>
</dbReference>
<feature type="region of interest" description="Disordered" evidence="10">
    <location>
        <begin position="181"/>
        <end position="282"/>
    </location>
</feature>
<dbReference type="EMBL" id="QOIP01000012">
    <property type="protein sequence ID" value="RLU16227.1"/>
    <property type="molecule type" value="Genomic_DNA"/>
</dbReference>
<comment type="similarity">
    <text evidence="3">Belongs to the SDE2 family.</text>
</comment>
<protein>
    <recommendedName>
        <fullName evidence="11">Ubiquitin-like domain-containing protein</fullName>
    </recommendedName>
</protein>
<keyword evidence="7" id="KW-0539">Nucleus</keyword>
<feature type="coiled-coil region" evidence="9">
    <location>
        <begin position="112"/>
        <end position="139"/>
    </location>
</feature>
<evidence type="ECO:0000256" key="9">
    <source>
        <dbReference type="SAM" id="Coils"/>
    </source>
</evidence>
<feature type="domain" description="Ubiquitin-like" evidence="11">
    <location>
        <begin position="22"/>
        <end position="53"/>
    </location>
</feature>
<keyword evidence="5" id="KW-0507">mRNA processing</keyword>
<dbReference type="OMA" id="QRYDQER"/>
<evidence type="ECO:0000256" key="4">
    <source>
        <dbReference type="ARBA" id="ARBA00022490"/>
    </source>
</evidence>
<dbReference type="GO" id="GO:0008380">
    <property type="term" value="P:RNA splicing"/>
    <property type="evidence" value="ECO:0007669"/>
    <property type="project" value="UniProtKB-KW"/>
</dbReference>
<dbReference type="STRING" id="2015173.A0A026WL59"/>
<dbReference type="AlphaFoldDB" id="A0A026WL59"/>
<proteinExistence type="inferred from homology"/>
<evidence type="ECO:0000256" key="7">
    <source>
        <dbReference type="ARBA" id="ARBA00023242"/>
    </source>
</evidence>
<keyword evidence="8" id="KW-0131">Cell cycle</keyword>
<evidence type="ECO:0000256" key="6">
    <source>
        <dbReference type="ARBA" id="ARBA00023187"/>
    </source>
</evidence>
<evidence type="ECO:0000313" key="14">
    <source>
        <dbReference type="EMBL" id="RLU16227.1"/>
    </source>
</evidence>
<keyword evidence="4" id="KW-0963">Cytoplasm</keyword>
<accession>A0A026WL59</accession>
<reference evidence="13" key="3">
    <citation type="submission" date="2018-07" db="EMBL/GenBank/DDBJ databases">
        <authorList>
            <person name="Mckenzie S.K."/>
            <person name="Kronauer D.J.C."/>
        </authorList>
    </citation>
    <scope>NUCLEOTIDE SEQUENCE</scope>
    <source>
        <strain evidence="13">Clonal line C1</strain>
    </source>
</reference>
<evidence type="ECO:0000256" key="10">
    <source>
        <dbReference type="SAM" id="MobiDB-lite"/>
    </source>
</evidence>
<dbReference type="PANTHER" id="PTHR12786:SF1">
    <property type="entry name" value="SPLICING REGULATOR SDE2"/>
    <property type="match status" value="1"/>
</dbReference>
<evidence type="ECO:0000259" key="11">
    <source>
        <dbReference type="PROSITE" id="PS50053"/>
    </source>
</evidence>
<evidence type="ECO:0000256" key="5">
    <source>
        <dbReference type="ARBA" id="ARBA00022664"/>
    </source>
</evidence>
<gene>
    <name evidence="13" type="ORF">DMN91_011820</name>
    <name evidence="14" type="ORF">DMN91_011987</name>
    <name evidence="12" type="ORF">X777_04014</name>
</gene>
<sequence length="282" mass="31235">MLSVEIAGTLGKCVLNSDAPVTISELRQLVEEATGFPSDQYYIVYNGRLMHENDVCPGGRATVVPRLLGGKGGFGSMLRAIGAQIEKTTNREACRDLSGRRLRDINEEKRLKAWIEKQAKREEETAERKKKKLEKLCAEPRHEFKDQRYDQERANLTERVSDAVDEGFKLAGTSGIKRRVEEEVKPNKRKTMLDLDIDSDELEDMSDSSDNESTANASPEVGSKEEQTSNDSGHSSDGSEKIENTGKTESEHAESTLDMETTDEVSSDTPADAKCAENSAKT</sequence>